<reference evidence="4 5" key="1">
    <citation type="submission" date="2018-08" db="EMBL/GenBank/DDBJ databases">
        <title>Recombination of ecologically and evolutionarily significant loci maintains genetic cohesion in the Pseudomonas syringae species complex.</title>
        <authorList>
            <person name="Dillon M."/>
            <person name="Thakur S."/>
            <person name="Almeida R.N.D."/>
            <person name="Weir B.S."/>
            <person name="Guttman D.S."/>
        </authorList>
    </citation>
    <scope>NUCLEOTIDE SEQUENCE [LARGE SCALE GENOMIC DNA]</scope>
    <source>
        <strain evidence="4 5">ICMP 8902</strain>
    </source>
</reference>
<dbReference type="Pfam" id="PF12571">
    <property type="entry name" value="Phage_tail_fib"/>
    <property type="match status" value="1"/>
</dbReference>
<evidence type="ECO:0000313" key="4">
    <source>
        <dbReference type="EMBL" id="RMO79781.1"/>
    </source>
</evidence>
<comment type="caution">
    <text evidence="4">The sequence shown here is derived from an EMBL/GenBank/DDBJ whole genome shotgun (WGS) entry which is preliminary data.</text>
</comment>
<name>A0A3M3YCB8_9PSED</name>
<sequence>MAADFYTILTNAGINYEVAAKAAGTPIKLAKMSVGDGGGSVYNPDATATALRREVWRGEINALIQDKSNPNWLVAELVIPDSVGGWSVREAGIWTDTGVLYAIVKYPESFKPVLASGAAKEFYVRSIFQTSNAPNVTLVVDESIVKATRAWVVDYVQAELAKLDWKKSVRAVATSQVALTGAQTVDGVALVTGDRVLVTAQASARENGLYVVANDAWLRADDANLNIEVTANLFVLVEEGSQFGDSAWQLVTNSPIVLGTTSLSFEMAFGRTGIAAGSYKQVAVDKYGRVTAGFNPSTLSGYGIQDAFTKTETAKAVSDAVAALVASSPAALDTLNELAAAIGGDANFAATMNTALAQKANSASPLFTGNPRAPTPLAGDNSTSVSTTAFTRLVMALFGLGSDTATAMADANDVPLSGMYRMNTDGANLPMRANSTLLNMRYNNGGALQLVGALDGSGGLARLFWRTQAAGGFTAWREVGGLDSPVFTGSPKAPTVAFNTEDDRLATMAAIGEAKQAYRGVGSGYTASETLGPDAVGRWHRINVPGITITLPPKGSVGVGKTLTFHNSSSGAATIKANGTDVMSLYGSGSGTLQLGASEWIELAFNSDAIYVLKRGKIAETAALDSPAFIGNPTVPTAAVGDNDMSAANTAFVQAAMAFYGVGSPNATLSTDLNNAVAGGFFKTNSDTKNAPWPSNLSVITVPYNSGGCLQVAALLSSGTVGEIAFRTQAGSSWSAWKKLAATDSPSFTGTPTCPSPAAGDDSQQIVNTQFFKSELSRLKTRVRFTANTTWTCPPGITLGWLSGCAGGGGGGGGAGLSSNGSGGGSGGGAGQSVISEPFTLVPGTVYTITIGAGGSGAATAASGVDGRNGTAGGVTRFGSLLALAGGGLGSGGNTSSGAGGYASSAGGGGATDGSDAGAPNAGGDGGSGGGGPYGTAGGGGRAGSGGGASGRPGSGYGTGGGGGGAGYAGNNAIGGAGTAGQPGMLILEF</sequence>
<dbReference type="InterPro" id="IPR049304">
    <property type="entry name" value="Gly_rich_dom"/>
</dbReference>
<dbReference type="AlphaFoldDB" id="A0A3M3YCB8"/>
<feature type="region of interest" description="Disordered" evidence="1">
    <location>
        <begin position="903"/>
        <end position="952"/>
    </location>
</feature>
<proteinExistence type="predicted"/>
<dbReference type="InterPro" id="IPR022225">
    <property type="entry name" value="Phage_tail_fibre_N"/>
</dbReference>
<dbReference type="EMBL" id="RBQB01000355">
    <property type="protein sequence ID" value="RMO79781.1"/>
    <property type="molecule type" value="Genomic_DNA"/>
</dbReference>
<dbReference type="Pfam" id="PF21722">
    <property type="entry name" value="Gly_rich_2"/>
    <property type="match status" value="1"/>
</dbReference>
<dbReference type="PANTHER" id="PTHR35191">
    <property type="entry name" value="PROPHAGE SIDE TAIL FIBER PROTEIN HOMOLOG STFQ-RELATED"/>
    <property type="match status" value="1"/>
</dbReference>
<evidence type="ECO:0000313" key="5">
    <source>
        <dbReference type="Proteomes" id="UP000279372"/>
    </source>
</evidence>
<evidence type="ECO:0000256" key="1">
    <source>
        <dbReference type="SAM" id="MobiDB-lite"/>
    </source>
</evidence>
<dbReference type="CDD" id="cd19958">
    <property type="entry name" value="pyocin_knob"/>
    <property type="match status" value="2"/>
</dbReference>
<gene>
    <name evidence="4" type="ORF">ALQ33_200142</name>
</gene>
<evidence type="ECO:0000259" key="3">
    <source>
        <dbReference type="Pfam" id="PF21722"/>
    </source>
</evidence>
<dbReference type="RefSeq" id="WP_122224148.1">
    <property type="nucleotide sequence ID" value="NZ_RBQB01000355.1"/>
</dbReference>
<accession>A0A3M3YCB8</accession>
<feature type="domain" description="Glycine-rich" evidence="3">
    <location>
        <begin position="788"/>
        <end position="981"/>
    </location>
</feature>
<protein>
    <recommendedName>
        <fullName evidence="6">Tail fiber protein H</fullName>
    </recommendedName>
</protein>
<evidence type="ECO:0000259" key="2">
    <source>
        <dbReference type="Pfam" id="PF12571"/>
    </source>
</evidence>
<feature type="compositionally biased region" description="Gly residues" evidence="1">
    <location>
        <begin position="903"/>
        <end position="912"/>
    </location>
</feature>
<organism evidence="4 5">
    <name type="scientific">Pseudomonas syringae pv. philadelphi</name>
    <dbReference type="NCBI Taxonomy" id="251706"/>
    <lineage>
        <taxon>Bacteria</taxon>
        <taxon>Pseudomonadati</taxon>
        <taxon>Pseudomonadota</taxon>
        <taxon>Gammaproteobacteria</taxon>
        <taxon>Pseudomonadales</taxon>
        <taxon>Pseudomonadaceae</taxon>
        <taxon>Pseudomonas</taxon>
    </lineage>
</organism>
<evidence type="ECO:0008006" key="6">
    <source>
        <dbReference type="Google" id="ProtNLM"/>
    </source>
</evidence>
<feature type="compositionally biased region" description="Gly residues" evidence="1">
    <location>
        <begin position="921"/>
        <end position="952"/>
    </location>
</feature>
<dbReference type="Proteomes" id="UP000279372">
    <property type="component" value="Unassembled WGS sequence"/>
</dbReference>
<dbReference type="PANTHER" id="PTHR35191:SF1">
    <property type="entry name" value="PROPHAGE SIDE TAIL FIBER PROTEIN HOMOLOG STFQ-RELATED"/>
    <property type="match status" value="1"/>
</dbReference>
<dbReference type="InterPro" id="IPR051934">
    <property type="entry name" value="Phage_Tail_Fiber_Structural"/>
</dbReference>
<feature type="domain" description="Phage tail fibre protein N-terminal" evidence="2">
    <location>
        <begin position="1"/>
        <end position="149"/>
    </location>
</feature>